<accession>A0A348B2N2</accession>
<dbReference type="GO" id="GO:0019251">
    <property type="term" value="P:anaerobic cobalamin biosynthetic process"/>
    <property type="evidence" value="ECO:0007669"/>
    <property type="project" value="UniProtKB-UniRule"/>
</dbReference>
<reference evidence="7" key="1">
    <citation type="journal article" date="2014" name="Int. J. Syst. Evol. Microbiol.">
        <title>Complete genome sequence of Corynebacterium casei LMG S-19264T (=DSM 44701T), isolated from a smear-ripened cheese.</title>
        <authorList>
            <consortium name="US DOE Joint Genome Institute (JGI-PGF)"/>
            <person name="Walter F."/>
            <person name="Albersmeier A."/>
            <person name="Kalinowski J."/>
            <person name="Ruckert C."/>
        </authorList>
    </citation>
    <scope>NUCLEOTIDE SEQUENCE</scope>
    <source>
        <strain evidence="7">JCM 31740</strain>
    </source>
</reference>
<dbReference type="EMBL" id="BMQS01000011">
    <property type="protein sequence ID" value="GGT97158.1"/>
    <property type="molecule type" value="Genomic_DNA"/>
</dbReference>
<dbReference type="Gene3D" id="3.30.2110.10">
    <property type="entry name" value="CbiD-like"/>
    <property type="match status" value="1"/>
</dbReference>
<evidence type="ECO:0000256" key="4">
    <source>
        <dbReference type="ARBA" id="ARBA00022691"/>
    </source>
</evidence>
<gene>
    <name evidence="5" type="primary">cbiD</name>
    <name evidence="7" type="ORF">GCM10007116_13340</name>
    <name evidence="6" type="ORF">HS1genome_0823</name>
</gene>
<dbReference type="UniPathway" id="UPA00148">
    <property type="reaction ID" value="UER00227"/>
</dbReference>
<dbReference type="GO" id="GO:0032259">
    <property type="term" value="P:methylation"/>
    <property type="evidence" value="ECO:0007669"/>
    <property type="project" value="UniProtKB-KW"/>
</dbReference>
<evidence type="ECO:0000313" key="8">
    <source>
        <dbReference type="Proteomes" id="UP000276741"/>
    </source>
</evidence>
<dbReference type="Pfam" id="PF01888">
    <property type="entry name" value="CbiD"/>
    <property type="match status" value="1"/>
</dbReference>
<reference evidence="6" key="3">
    <citation type="journal article" date="2019" name="BMC Res. Notes">
        <title>Complete genome sequence of the Sulfodiicoccus acidiphilus strain HS-1T, the first crenarchaeon that lacks polB3, isolated from an acidic hot spring in Ohwaku-dani, Hakone, Japan.</title>
        <authorList>
            <person name="Sakai H.D."/>
            <person name="Kurosawa N."/>
        </authorList>
    </citation>
    <scope>NUCLEOTIDE SEQUENCE</scope>
    <source>
        <strain evidence="6">HS-1</strain>
    </source>
</reference>
<dbReference type="PIRSF" id="PIRSF026782">
    <property type="entry name" value="CbiD"/>
    <property type="match status" value="1"/>
</dbReference>
<dbReference type="InterPro" id="IPR002748">
    <property type="entry name" value="CbiD"/>
</dbReference>
<evidence type="ECO:0000256" key="3">
    <source>
        <dbReference type="ARBA" id="ARBA00022679"/>
    </source>
</evidence>
<dbReference type="EMBL" id="AP018553">
    <property type="protein sequence ID" value="BBD72434.1"/>
    <property type="molecule type" value="Genomic_DNA"/>
</dbReference>
<keyword evidence="3 5" id="KW-0808">Transferase</keyword>
<evidence type="ECO:0000256" key="1">
    <source>
        <dbReference type="ARBA" id="ARBA00022573"/>
    </source>
</evidence>
<keyword evidence="1 5" id="KW-0169">Cobalamin biosynthesis</keyword>
<dbReference type="KEGG" id="sacd:HS1genome_0823"/>
<dbReference type="SUPFAM" id="SSF111342">
    <property type="entry name" value="CbiD-like"/>
    <property type="match status" value="1"/>
</dbReference>
<dbReference type="HAMAP" id="MF_00787">
    <property type="entry name" value="CbiD"/>
    <property type="match status" value="1"/>
</dbReference>
<reference evidence="7" key="4">
    <citation type="submission" date="2020-09" db="EMBL/GenBank/DDBJ databases">
        <authorList>
            <person name="Sun Q."/>
            <person name="Ohkuma M."/>
        </authorList>
    </citation>
    <scope>NUCLEOTIDE SEQUENCE</scope>
    <source>
        <strain evidence="7">JCM 31740</strain>
    </source>
</reference>
<protein>
    <recommendedName>
        <fullName evidence="5">Cobalt-precorrin-5B C(1)-methyltransferase</fullName>
        <ecNumber evidence="5">2.1.1.195</ecNumber>
    </recommendedName>
    <alternativeName>
        <fullName evidence="5">Cobalt-precorrin-6A synthase</fullName>
    </alternativeName>
</protein>
<evidence type="ECO:0000256" key="5">
    <source>
        <dbReference type="HAMAP-Rule" id="MF_00787"/>
    </source>
</evidence>
<dbReference type="GeneID" id="38666325"/>
<organism evidence="6 8">
    <name type="scientific">Sulfodiicoccus acidiphilus</name>
    <dbReference type="NCBI Taxonomy" id="1670455"/>
    <lineage>
        <taxon>Archaea</taxon>
        <taxon>Thermoproteota</taxon>
        <taxon>Thermoprotei</taxon>
        <taxon>Sulfolobales</taxon>
        <taxon>Sulfolobaceae</taxon>
        <taxon>Sulfodiicoccus</taxon>
    </lineage>
</organism>
<evidence type="ECO:0000313" key="7">
    <source>
        <dbReference type="EMBL" id="GGT97158.1"/>
    </source>
</evidence>
<proteinExistence type="inferred from homology"/>
<keyword evidence="4 5" id="KW-0949">S-adenosyl-L-methionine</keyword>
<keyword evidence="8" id="KW-1185">Reference proteome</keyword>
<dbReference type="RefSeq" id="WP_229768201.1">
    <property type="nucleotide sequence ID" value="NZ_AP018553.1"/>
</dbReference>
<dbReference type="Proteomes" id="UP000616143">
    <property type="component" value="Unassembled WGS sequence"/>
</dbReference>
<dbReference type="PANTHER" id="PTHR35863:SF1">
    <property type="entry name" value="COBALT-PRECORRIN-5B C(1)-METHYLTRANSFERASE"/>
    <property type="match status" value="1"/>
</dbReference>
<dbReference type="AlphaFoldDB" id="A0A348B2N2"/>
<dbReference type="PANTHER" id="PTHR35863">
    <property type="entry name" value="COBALT-PRECORRIN-5B C(1)-METHYLTRANSFERASE"/>
    <property type="match status" value="1"/>
</dbReference>
<comment type="pathway">
    <text evidence="5">Cofactor biosynthesis; adenosylcobalamin biosynthesis; cob(II)yrinate a,c-diamide from sirohydrochlorin (anaerobic route): step 6/10.</text>
</comment>
<dbReference type="EC" id="2.1.1.195" evidence="5"/>
<evidence type="ECO:0000313" key="6">
    <source>
        <dbReference type="EMBL" id="BBD72434.1"/>
    </source>
</evidence>
<name>A0A348B2N2_9CREN</name>
<comment type="similarity">
    <text evidence="5">Belongs to the CbiD family.</text>
</comment>
<dbReference type="InterPro" id="IPR036074">
    <property type="entry name" value="CbiD_sf"/>
</dbReference>
<dbReference type="Proteomes" id="UP000276741">
    <property type="component" value="Chromosome"/>
</dbReference>
<evidence type="ECO:0000256" key="2">
    <source>
        <dbReference type="ARBA" id="ARBA00022603"/>
    </source>
</evidence>
<reference evidence="8" key="2">
    <citation type="submission" date="2018-04" db="EMBL/GenBank/DDBJ databases">
        <title>Complete genome sequence of Sulfodiicoccus acidiphilus strain HS-1.</title>
        <authorList>
            <person name="Sakai H.D."/>
            <person name="Kurosawa N."/>
        </authorList>
    </citation>
    <scope>NUCLEOTIDE SEQUENCE [LARGE SCALE GENOMIC DNA]</scope>
    <source>
        <strain evidence="8">HS-1</strain>
    </source>
</reference>
<comment type="function">
    <text evidence="5">Catalyzes the methylation of C-1 in cobalt-precorrin-5B to form cobalt-precorrin-6A.</text>
</comment>
<dbReference type="GO" id="GO:0008168">
    <property type="term" value="F:methyltransferase activity"/>
    <property type="evidence" value="ECO:0007669"/>
    <property type="project" value="UniProtKB-UniRule"/>
</dbReference>
<comment type="catalytic activity">
    <reaction evidence="5">
        <text>Co-precorrin-5B + S-adenosyl-L-methionine = Co-precorrin-6A + S-adenosyl-L-homocysteine</text>
        <dbReference type="Rhea" id="RHEA:26285"/>
        <dbReference type="ChEBI" id="CHEBI:57856"/>
        <dbReference type="ChEBI" id="CHEBI:59789"/>
        <dbReference type="ChEBI" id="CHEBI:60063"/>
        <dbReference type="ChEBI" id="CHEBI:60064"/>
        <dbReference type="EC" id="2.1.1.195"/>
    </reaction>
</comment>
<sequence>MIVLSLKRFGITTGAAAAAAAKAATCSLLDGAKPMAVVVPTPIGLRLEIPIERYLARDQESCASVRKVAGDNPDVLDGAEVMACCSKFEGSGVHVEGGHGVGRVVRQGLRGKVGETAISPTAKQMIEQSVKEALAGRDQGVRVVVEVPDGPSLAANTMNPAVGIEGGVSILGTTGVEVPVSDEDYLDHIRVELCSLRFSSELAVLAPGNTSARVGRAIYGDVVVKVGDRIGESVSEAIARGFKRIVVVSMPGKLVKLASGIMNTHNRFGDARVETITHASVLAGVEGETLLRVASSKTVGEALTFLGEKKEVVMRIVAERALARLRELGSASLGVVACDEEGAVLAKVGDA</sequence>
<dbReference type="NCBIfam" id="TIGR00312">
    <property type="entry name" value="cbiD"/>
    <property type="match status" value="1"/>
</dbReference>
<keyword evidence="2 5" id="KW-0489">Methyltransferase</keyword>